<dbReference type="PROSITE" id="PS50977">
    <property type="entry name" value="HTH_TETR_2"/>
    <property type="match status" value="1"/>
</dbReference>
<evidence type="ECO:0000259" key="6">
    <source>
        <dbReference type="PROSITE" id="PS50977"/>
    </source>
</evidence>
<keyword evidence="8" id="KW-1185">Reference proteome</keyword>
<dbReference type="InterPro" id="IPR009057">
    <property type="entry name" value="Homeodomain-like_sf"/>
</dbReference>
<dbReference type="InterPro" id="IPR004111">
    <property type="entry name" value="Repressor_TetR_C"/>
</dbReference>
<keyword evidence="1" id="KW-0678">Repressor</keyword>
<dbReference type="Pfam" id="PF00440">
    <property type="entry name" value="TetR_N"/>
    <property type="match status" value="1"/>
</dbReference>
<protein>
    <recommendedName>
        <fullName evidence="6">HTH tetR-type domain-containing protein</fullName>
    </recommendedName>
</protein>
<dbReference type="GO" id="GO:0046677">
    <property type="term" value="P:response to antibiotic"/>
    <property type="evidence" value="ECO:0007669"/>
    <property type="project" value="InterPro"/>
</dbReference>
<dbReference type="EMBL" id="QMEY01000001">
    <property type="protein sequence ID" value="RBQ21881.1"/>
    <property type="molecule type" value="Genomic_DNA"/>
</dbReference>
<dbReference type="OrthoDB" id="329481at2"/>
<evidence type="ECO:0000256" key="4">
    <source>
        <dbReference type="ARBA" id="ARBA00023163"/>
    </source>
</evidence>
<dbReference type="InterPro" id="IPR003012">
    <property type="entry name" value="Tet_transcr_reg_TetR"/>
</dbReference>
<dbReference type="PRINTS" id="PR00400">
    <property type="entry name" value="TETREPRESSOR"/>
</dbReference>
<comment type="caution">
    <text evidence="7">The sequence shown here is derived from an EMBL/GenBank/DDBJ whole genome shotgun (WGS) entry which is preliminary data.</text>
</comment>
<dbReference type="InterPro" id="IPR001647">
    <property type="entry name" value="HTH_TetR"/>
</dbReference>
<sequence length="218" mass="23410">MARRETLNREKVLDAALALADAEGLSGLSMRRLAKVLGVEAMSLYNHVAGKSDLLDGLAERVMGQIEPADPRLPWPEQVRTLALGMYRVLRRHPAVPMALVTDQSNPSAESSLKPLDALVGALFSAGFDEQGAWRALGAVNSLVYGSLVLSTGGFTGDPARHAGEPSASAYVRRLDPERLPHFSRLMHGTQTGVDPQADFEYALDVLIKGLVATAPTR</sequence>
<evidence type="ECO:0000313" key="7">
    <source>
        <dbReference type="EMBL" id="RBQ21881.1"/>
    </source>
</evidence>
<name>A0A366M6L5_9ACTN</name>
<reference evidence="7 8" key="1">
    <citation type="submission" date="2018-06" db="EMBL/GenBank/DDBJ databases">
        <title>Sphaerisporangium craniellae sp. nov., isolated from a marine sponge in the South China Sea.</title>
        <authorList>
            <person name="Li L."/>
        </authorList>
    </citation>
    <scope>NUCLEOTIDE SEQUENCE [LARGE SCALE GENOMIC DNA]</scope>
    <source>
        <strain evidence="7 8">LHW63015</strain>
    </source>
</reference>
<feature type="domain" description="HTH tetR-type" evidence="6">
    <location>
        <begin position="6"/>
        <end position="66"/>
    </location>
</feature>
<dbReference type="Gene3D" id="1.10.357.10">
    <property type="entry name" value="Tetracycline Repressor, domain 2"/>
    <property type="match status" value="1"/>
</dbReference>
<evidence type="ECO:0000256" key="1">
    <source>
        <dbReference type="ARBA" id="ARBA00022491"/>
    </source>
</evidence>
<keyword evidence="4" id="KW-0804">Transcription</keyword>
<dbReference type="Proteomes" id="UP000253303">
    <property type="component" value="Unassembled WGS sequence"/>
</dbReference>
<evidence type="ECO:0000313" key="8">
    <source>
        <dbReference type="Proteomes" id="UP000253303"/>
    </source>
</evidence>
<dbReference type="SUPFAM" id="SSF48498">
    <property type="entry name" value="Tetracyclin repressor-like, C-terminal domain"/>
    <property type="match status" value="1"/>
</dbReference>
<gene>
    <name evidence="7" type="ORF">DP939_04190</name>
</gene>
<organism evidence="7 8">
    <name type="scientific">Spongiactinospora rosea</name>
    <dbReference type="NCBI Taxonomy" id="2248750"/>
    <lineage>
        <taxon>Bacteria</taxon>
        <taxon>Bacillati</taxon>
        <taxon>Actinomycetota</taxon>
        <taxon>Actinomycetes</taxon>
        <taxon>Streptosporangiales</taxon>
        <taxon>Streptosporangiaceae</taxon>
        <taxon>Spongiactinospora</taxon>
    </lineage>
</organism>
<accession>A0A366M6L5</accession>
<evidence type="ECO:0000256" key="2">
    <source>
        <dbReference type="ARBA" id="ARBA00023015"/>
    </source>
</evidence>
<evidence type="ECO:0000256" key="5">
    <source>
        <dbReference type="PROSITE-ProRule" id="PRU00335"/>
    </source>
</evidence>
<keyword evidence="2" id="KW-0805">Transcription regulation</keyword>
<dbReference type="RefSeq" id="WP_113978977.1">
    <property type="nucleotide sequence ID" value="NZ_QMEY01000001.1"/>
</dbReference>
<feature type="DNA-binding region" description="H-T-H motif" evidence="5">
    <location>
        <begin position="29"/>
        <end position="48"/>
    </location>
</feature>
<dbReference type="SUPFAM" id="SSF46689">
    <property type="entry name" value="Homeodomain-like"/>
    <property type="match status" value="1"/>
</dbReference>
<dbReference type="PANTHER" id="PTHR30055">
    <property type="entry name" value="HTH-TYPE TRANSCRIPTIONAL REGULATOR RUTR"/>
    <property type="match status" value="1"/>
</dbReference>
<dbReference type="GO" id="GO:0000976">
    <property type="term" value="F:transcription cis-regulatory region binding"/>
    <property type="evidence" value="ECO:0007669"/>
    <property type="project" value="TreeGrafter"/>
</dbReference>
<dbReference type="InterPro" id="IPR050109">
    <property type="entry name" value="HTH-type_TetR-like_transc_reg"/>
</dbReference>
<dbReference type="InterPro" id="IPR036271">
    <property type="entry name" value="Tet_transcr_reg_TetR-rel_C_sf"/>
</dbReference>
<evidence type="ECO:0000256" key="3">
    <source>
        <dbReference type="ARBA" id="ARBA00023125"/>
    </source>
</evidence>
<keyword evidence="3 5" id="KW-0238">DNA-binding</keyword>
<proteinExistence type="predicted"/>
<dbReference type="PANTHER" id="PTHR30055:SF151">
    <property type="entry name" value="TRANSCRIPTIONAL REGULATORY PROTEIN"/>
    <property type="match status" value="1"/>
</dbReference>
<dbReference type="Pfam" id="PF02909">
    <property type="entry name" value="TetR_C_1"/>
    <property type="match status" value="1"/>
</dbReference>
<dbReference type="GO" id="GO:0045892">
    <property type="term" value="P:negative regulation of DNA-templated transcription"/>
    <property type="evidence" value="ECO:0007669"/>
    <property type="project" value="InterPro"/>
</dbReference>
<dbReference type="GO" id="GO:0003700">
    <property type="term" value="F:DNA-binding transcription factor activity"/>
    <property type="evidence" value="ECO:0007669"/>
    <property type="project" value="TreeGrafter"/>
</dbReference>
<dbReference type="AlphaFoldDB" id="A0A366M6L5"/>
<dbReference type="Gene3D" id="1.10.10.60">
    <property type="entry name" value="Homeodomain-like"/>
    <property type="match status" value="1"/>
</dbReference>